<dbReference type="PANTHER" id="PTHR39963">
    <property type="entry name" value="SLL0983 PROTEIN"/>
    <property type="match status" value="1"/>
</dbReference>
<dbReference type="AlphaFoldDB" id="K4IJM9"/>
<evidence type="ECO:0000313" key="2">
    <source>
        <dbReference type="EMBL" id="AFU69316.1"/>
    </source>
</evidence>
<evidence type="ECO:0000313" key="3">
    <source>
        <dbReference type="Proteomes" id="UP000008514"/>
    </source>
</evidence>
<dbReference type="InterPro" id="IPR029063">
    <property type="entry name" value="SAM-dependent_MTases_sf"/>
</dbReference>
<keyword evidence="3" id="KW-1185">Reference proteome</keyword>
<dbReference type="RefSeq" id="WP_015024885.1">
    <property type="nucleotide sequence ID" value="NC_018721.1"/>
</dbReference>
<name>K4IJM9_PSYTT</name>
<dbReference type="PANTHER" id="PTHR39963:SF1">
    <property type="entry name" value="MNMC-LIKE METHYLTRANSFERASE DOMAIN-CONTAINING PROTEIN"/>
    <property type="match status" value="1"/>
</dbReference>
<reference evidence="2" key="1">
    <citation type="submission" date="2006-03" db="EMBL/GenBank/DDBJ databases">
        <authorList>
            <person name="Bowman J."/>
            <person name="Ferriera S."/>
            <person name="Johnson J."/>
            <person name="Kravitz S."/>
            <person name="Halpern A."/>
            <person name="Remington K."/>
            <person name="Beeson K."/>
            <person name="Tran B."/>
            <person name="Rogers Y.-H."/>
            <person name="Friedman R."/>
            <person name="Venter J.C."/>
        </authorList>
    </citation>
    <scope>NUCLEOTIDE SEQUENCE [LARGE SCALE GENOMIC DNA]</scope>
    <source>
        <strain evidence="2">ATCC 700755</strain>
    </source>
</reference>
<dbReference type="EMBL" id="CP003879">
    <property type="protein sequence ID" value="AFU69316.1"/>
    <property type="molecule type" value="Genomic_DNA"/>
</dbReference>
<dbReference type="SUPFAM" id="SSF53335">
    <property type="entry name" value="S-adenosyl-L-methionine-dependent methyltransferases"/>
    <property type="match status" value="1"/>
</dbReference>
<dbReference type="Gene3D" id="3.40.50.150">
    <property type="entry name" value="Vaccinia Virus protein VP39"/>
    <property type="match status" value="1"/>
</dbReference>
<dbReference type="OrthoDB" id="9786494at2"/>
<dbReference type="GO" id="GO:0032259">
    <property type="term" value="P:methylation"/>
    <property type="evidence" value="ECO:0007669"/>
    <property type="project" value="UniProtKB-KW"/>
</dbReference>
<accession>K4IJM9</accession>
<dbReference type="NCBIfam" id="NF033855">
    <property type="entry name" value="tRNA_MNMC2"/>
    <property type="match status" value="1"/>
</dbReference>
<gene>
    <name evidence="2" type="ordered locus">P700755_002563</name>
</gene>
<feature type="domain" description="MnmC-like methyltransferase" evidence="1">
    <location>
        <begin position="141"/>
        <end position="224"/>
    </location>
</feature>
<organism evidence="2 3">
    <name type="scientific">Psychroflexus torquis (strain ATCC 700755 / CIP 106069 / ACAM 623)</name>
    <dbReference type="NCBI Taxonomy" id="313595"/>
    <lineage>
        <taxon>Bacteria</taxon>
        <taxon>Pseudomonadati</taxon>
        <taxon>Bacteroidota</taxon>
        <taxon>Flavobacteriia</taxon>
        <taxon>Flavobacteriales</taxon>
        <taxon>Flavobacteriaceae</taxon>
        <taxon>Psychroflexus</taxon>
    </lineage>
</organism>
<dbReference type="Proteomes" id="UP000008514">
    <property type="component" value="Chromosome"/>
</dbReference>
<dbReference type="GO" id="GO:0004808">
    <property type="term" value="F:tRNA (5-methylaminomethyl-2-thiouridylate)(34)-methyltransferase activity"/>
    <property type="evidence" value="ECO:0007669"/>
    <property type="project" value="InterPro"/>
</dbReference>
<dbReference type="KEGG" id="ptq:P700755_002563"/>
<evidence type="ECO:0000259" key="1">
    <source>
        <dbReference type="Pfam" id="PF05430"/>
    </source>
</evidence>
<dbReference type="InterPro" id="IPR008471">
    <property type="entry name" value="MnmC-like_methylTransf"/>
</dbReference>
<dbReference type="STRING" id="313595.P700755_002563"/>
<dbReference type="eggNOG" id="COG4121">
    <property type="taxonomic scope" value="Bacteria"/>
</dbReference>
<sequence>MKRSIITTKDGSKTIRLEDWDEHYHSTHGAIQESQHVYIEAGLDYYNDLYQPKTLKVLEAGFGTGLNALLSYFWAEHHGVSVDYTGLEAYPISNEEHLAMEYHRELVSASAQQVYEDLHKAKWEDWTSISKAFQLKKNKMFFSDLKLKQEVDIVFYDAFGPSVQPELWEAPLFWRFYEALTPGGFFVTYCVKGTARRALQAIGFEVDIIEGPPGKRHMMRAQKPCR</sequence>
<reference evidence="2" key="2">
    <citation type="submission" date="2012-09" db="EMBL/GenBank/DDBJ databases">
        <title>The complete sequence of Psychroflexus torquis an extreme psychrophile from sea-ice that is stimulated by light.</title>
        <authorList>
            <person name="Feng S."/>
            <person name="Powell S.M."/>
            <person name="Bowman J.P."/>
        </authorList>
    </citation>
    <scope>NUCLEOTIDE SEQUENCE [LARGE SCALE GENOMIC DNA]</scope>
    <source>
        <strain evidence="2">ATCC 700755</strain>
    </source>
</reference>
<dbReference type="Pfam" id="PF05430">
    <property type="entry name" value="Methyltransf_30"/>
    <property type="match status" value="1"/>
</dbReference>
<dbReference type="GO" id="GO:0016645">
    <property type="term" value="F:oxidoreductase activity, acting on the CH-NH group of donors"/>
    <property type="evidence" value="ECO:0007669"/>
    <property type="project" value="InterPro"/>
</dbReference>
<dbReference type="HOGENOM" id="CLU_061971_1_0_10"/>
<proteinExistence type="predicted"/>
<protein>
    <submittedName>
        <fullName evidence="2">tRNA (Mnm(5)s(2)U34)-methyltransferase MnmC</fullName>
    </submittedName>
</protein>
<dbReference type="InterPro" id="IPR047785">
    <property type="entry name" value="tRNA_MNMC2"/>
</dbReference>